<keyword evidence="2" id="KW-1185">Reference proteome</keyword>
<dbReference type="Proteomes" id="UP000315010">
    <property type="component" value="Unassembled WGS sequence"/>
</dbReference>
<name>A0A5C5Z5T3_9BACT</name>
<dbReference type="EMBL" id="SJPJ01000001">
    <property type="protein sequence ID" value="TWT82604.1"/>
    <property type="molecule type" value="Genomic_DNA"/>
</dbReference>
<organism evidence="1 2">
    <name type="scientific">Novipirellula herctigrandis</name>
    <dbReference type="NCBI Taxonomy" id="2527986"/>
    <lineage>
        <taxon>Bacteria</taxon>
        <taxon>Pseudomonadati</taxon>
        <taxon>Planctomycetota</taxon>
        <taxon>Planctomycetia</taxon>
        <taxon>Pirellulales</taxon>
        <taxon>Pirellulaceae</taxon>
        <taxon>Novipirellula</taxon>
    </lineage>
</organism>
<sequence>MHFPVGQTDVIGNNGLLIPSTMQLFGVSSWLKPPSLVTNIVPLFR</sequence>
<proteinExistence type="predicted"/>
<evidence type="ECO:0000313" key="1">
    <source>
        <dbReference type="EMBL" id="TWT82604.1"/>
    </source>
</evidence>
<gene>
    <name evidence="1" type="ORF">CA13_40670</name>
</gene>
<dbReference type="AlphaFoldDB" id="A0A5C5Z5T3"/>
<comment type="caution">
    <text evidence="1">The sequence shown here is derived from an EMBL/GenBank/DDBJ whole genome shotgun (WGS) entry which is preliminary data.</text>
</comment>
<accession>A0A5C5Z5T3</accession>
<evidence type="ECO:0000313" key="2">
    <source>
        <dbReference type="Proteomes" id="UP000315010"/>
    </source>
</evidence>
<protein>
    <submittedName>
        <fullName evidence="1">Uncharacterized protein</fullName>
    </submittedName>
</protein>
<reference evidence="1 2" key="1">
    <citation type="submission" date="2019-02" db="EMBL/GenBank/DDBJ databases">
        <title>Deep-cultivation of Planctomycetes and their phenomic and genomic characterization uncovers novel biology.</title>
        <authorList>
            <person name="Wiegand S."/>
            <person name="Jogler M."/>
            <person name="Boedeker C."/>
            <person name="Pinto D."/>
            <person name="Vollmers J."/>
            <person name="Rivas-Marin E."/>
            <person name="Kohn T."/>
            <person name="Peeters S.H."/>
            <person name="Heuer A."/>
            <person name="Rast P."/>
            <person name="Oberbeckmann S."/>
            <person name="Bunk B."/>
            <person name="Jeske O."/>
            <person name="Meyerdierks A."/>
            <person name="Storesund J.E."/>
            <person name="Kallscheuer N."/>
            <person name="Luecker S."/>
            <person name="Lage O.M."/>
            <person name="Pohl T."/>
            <person name="Merkel B.J."/>
            <person name="Hornburger P."/>
            <person name="Mueller R.-W."/>
            <person name="Bruemmer F."/>
            <person name="Labrenz M."/>
            <person name="Spormann A.M."/>
            <person name="Op Den Camp H."/>
            <person name="Overmann J."/>
            <person name="Amann R."/>
            <person name="Jetten M.S.M."/>
            <person name="Mascher T."/>
            <person name="Medema M.H."/>
            <person name="Devos D.P."/>
            <person name="Kaster A.-K."/>
            <person name="Ovreas L."/>
            <person name="Rohde M."/>
            <person name="Galperin M.Y."/>
            <person name="Jogler C."/>
        </authorList>
    </citation>
    <scope>NUCLEOTIDE SEQUENCE [LARGE SCALE GENOMIC DNA]</scope>
    <source>
        <strain evidence="1 2">CA13</strain>
    </source>
</reference>